<dbReference type="EnsemblPlants" id="PNT67135">
    <property type="protein sequence ID" value="PNT67135"/>
    <property type="gene ID" value="BRADI_3g21456v3"/>
</dbReference>
<dbReference type="InParanoid" id="A0A2K2CYM6"/>
<reference evidence="3" key="3">
    <citation type="submission" date="2018-08" db="UniProtKB">
        <authorList>
            <consortium name="EnsemblPlants"/>
        </authorList>
    </citation>
    <scope>IDENTIFICATION</scope>
    <source>
        <strain evidence="3">cv. Bd21</strain>
    </source>
</reference>
<evidence type="ECO:0000313" key="2">
    <source>
        <dbReference type="EMBL" id="PNT67135.1"/>
    </source>
</evidence>
<protein>
    <submittedName>
        <fullName evidence="2 3">Uncharacterized protein</fullName>
    </submittedName>
</protein>
<feature type="region of interest" description="Disordered" evidence="1">
    <location>
        <begin position="1"/>
        <end position="68"/>
    </location>
</feature>
<organism evidence="2">
    <name type="scientific">Brachypodium distachyon</name>
    <name type="common">Purple false brome</name>
    <name type="synonym">Trachynia distachya</name>
    <dbReference type="NCBI Taxonomy" id="15368"/>
    <lineage>
        <taxon>Eukaryota</taxon>
        <taxon>Viridiplantae</taxon>
        <taxon>Streptophyta</taxon>
        <taxon>Embryophyta</taxon>
        <taxon>Tracheophyta</taxon>
        <taxon>Spermatophyta</taxon>
        <taxon>Magnoliopsida</taxon>
        <taxon>Liliopsida</taxon>
        <taxon>Poales</taxon>
        <taxon>Poaceae</taxon>
        <taxon>BOP clade</taxon>
        <taxon>Pooideae</taxon>
        <taxon>Stipodae</taxon>
        <taxon>Brachypodieae</taxon>
        <taxon>Brachypodium</taxon>
    </lineage>
</organism>
<reference evidence="2" key="2">
    <citation type="submission" date="2017-06" db="EMBL/GenBank/DDBJ databases">
        <title>WGS assembly of Brachypodium distachyon.</title>
        <authorList>
            <consortium name="The International Brachypodium Initiative"/>
            <person name="Lucas S."/>
            <person name="Harmon-Smith M."/>
            <person name="Lail K."/>
            <person name="Tice H."/>
            <person name="Grimwood J."/>
            <person name="Bruce D."/>
            <person name="Barry K."/>
            <person name="Shu S."/>
            <person name="Lindquist E."/>
            <person name="Wang M."/>
            <person name="Pitluck S."/>
            <person name="Vogel J.P."/>
            <person name="Garvin D.F."/>
            <person name="Mockler T.C."/>
            <person name="Schmutz J."/>
            <person name="Rokhsar D."/>
            <person name="Bevan M.W."/>
        </authorList>
    </citation>
    <scope>NUCLEOTIDE SEQUENCE</scope>
    <source>
        <strain evidence="2">Bd21</strain>
    </source>
</reference>
<proteinExistence type="predicted"/>
<dbReference type="Gramene" id="PNT67135">
    <property type="protein sequence ID" value="PNT67135"/>
    <property type="gene ID" value="BRADI_3g21456v3"/>
</dbReference>
<dbReference type="Proteomes" id="UP000008810">
    <property type="component" value="Chromosome 3"/>
</dbReference>
<keyword evidence="4" id="KW-1185">Reference proteome</keyword>
<dbReference type="AlphaFoldDB" id="A0A2K2CYM6"/>
<sequence>MLHAATASPHRPAPYGDSSPNRHAGVMPSGCTAHNGGPTPSLRSRCGRARPRPPSAQRPPLIPNPEPAAIWESPTAREKHWAFQFSPMTLLNCCITPYNFCIQSGITDMLQRKNSIVRDNANGSN</sequence>
<accession>A0A2K2CYM6</accession>
<feature type="compositionally biased region" description="Pro residues" evidence="1">
    <location>
        <begin position="52"/>
        <end position="66"/>
    </location>
</feature>
<evidence type="ECO:0000256" key="1">
    <source>
        <dbReference type="SAM" id="MobiDB-lite"/>
    </source>
</evidence>
<dbReference type="EnsemblPlants" id="PNT67134">
    <property type="protein sequence ID" value="PNT67134"/>
    <property type="gene ID" value="BRADI_3g21456v3"/>
</dbReference>
<dbReference type="EMBL" id="CM000882">
    <property type="protein sequence ID" value="PNT67135.1"/>
    <property type="molecule type" value="Genomic_DNA"/>
</dbReference>
<gene>
    <name evidence="2" type="ORF">BRADI_3g21456v3</name>
</gene>
<name>A0A2K2CYM6_BRADI</name>
<dbReference type="EMBL" id="CM000882">
    <property type="protein sequence ID" value="PNT67134.1"/>
    <property type="molecule type" value="Genomic_DNA"/>
</dbReference>
<dbReference type="Gramene" id="PNT67134">
    <property type="protein sequence ID" value="PNT67134"/>
    <property type="gene ID" value="BRADI_3g21456v3"/>
</dbReference>
<evidence type="ECO:0000313" key="3">
    <source>
        <dbReference type="EnsemblPlants" id="PNT67134"/>
    </source>
</evidence>
<evidence type="ECO:0000313" key="4">
    <source>
        <dbReference type="Proteomes" id="UP000008810"/>
    </source>
</evidence>
<reference evidence="2 3" key="1">
    <citation type="journal article" date="2010" name="Nature">
        <title>Genome sequencing and analysis of the model grass Brachypodium distachyon.</title>
        <authorList>
            <consortium name="International Brachypodium Initiative"/>
        </authorList>
    </citation>
    <scope>NUCLEOTIDE SEQUENCE [LARGE SCALE GENOMIC DNA]</scope>
    <source>
        <strain evidence="2 3">Bd21</strain>
    </source>
</reference>